<feature type="domain" description="VWFA" evidence="3">
    <location>
        <begin position="91"/>
        <end position="287"/>
    </location>
</feature>
<evidence type="ECO:0000256" key="1">
    <source>
        <dbReference type="SAM" id="MobiDB-lite"/>
    </source>
</evidence>
<evidence type="ECO:0000313" key="5">
    <source>
        <dbReference type="Proteomes" id="UP000381693"/>
    </source>
</evidence>
<dbReference type="EMBL" id="CABFUZ020000081">
    <property type="protein sequence ID" value="VVM05155.1"/>
    <property type="molecule type" value="Genomic_DNA"/>
</dbReference>
<feature type="compositionally biased region" description="Basic and acidic residues" evidence="1">
    <location>
        <begin position="550"/>
        <end position="571"/>
    </location>
</feature>
<feature type="compositionally biased region" description="Basic and acidic residues" evidence="1">
    <location>
        <begin position="524"/>
        <end position="538"/>
    </location>
</feature>
<dbReference type="PANTHER" id="PTHR22550">
    <property type="entry name" value="SPORE GERMINATION PROTEIN"/>
    <property type="match status" value="1"/>
</dbReference>
<dbReference type="InterPro" id="IPR036465">
    <property type="entry name" value="vWFA_dom_sf"/>
</dbReference>
<sequence>MIWRSPLWLYLGLPLLAFALLLFWRTEARLSAGKSFLQLVPTEGRWAIRSGGQAIRRWPRFFVLAGLFVLFALARPQGGQSPRQLLRPSTDLILALDLSRSMTSPDLPPSRLDRAKLLIRAFLQQAQGQRVGLLVFSNSAQLAVPLTTDYGAIEGLLTELTPASLPEAGTDFTALLAEAYEAFSQSDAAEKVLLLLSDGEDHGSGSKERLSRLARLGVRIDAIGLGTSRGGMIPDPRGGFLKDEQGHPVLSHLESNPLRALASATGGRYFRGDRWVTLSEIFGFDSAAKGSRMEQAEGRAERFAYFLLPALLCWCAGLLWELPAFRSSSRTAPPPARPLAANSKVLLAFFLTLGGLWPLPCFSQARSAPNSSGAGGEEDKLVRCVQALAGKERLSASDYGALARETISWCRAGKEEGLSTGVIQDGLTAVDRGERLDPRLLPWEQMRKELQALLEAARAANAPSETSSSFSQNRGSSSLHSPRFRPSAAGHPSGNRRMDRQRPTPGSSEEKSSGSSAASPPGSLDRKDGAESEARRSLPEGQSGARARLHQVERLDRPAILFERMRQKEAEQADSPPELMDW</sequence>
<dbReference type="OrthoDB" id="9807628at2"/>
<comment type="caution">
    <text evidence="4">The sequence shown here is derived from an EMBL/GenBank/DDBJ whole genome shotgun (WGS) entry which is preliminary data.</text>
</comment>
<keyword evidence="2" id="KW-0472">Membrane</keyword>
<accession>A0A5E6MBL8</accession>
<dbReference type="PANTHER" id="PTHR22550:SF14">
    <property type="entry name" value="VWFA DOMAIN-CONTAINING PROTEIN"/>
    <property type="match status" value="1"/>
</dbReference>
<gene>
    <name evidence="4" type="ORF">MAMC_00430</name>
</gene>
<name>A0A5E6MBL8_9BACT</name>
<feature type="region of interest" description="Disordered" evidence="1">
    <location>
        <begin position="457"/>
        <end position="582"/>
    </location>
</feature>
<dbReference type="SUPFAM" id="SSF53300">
    <property type="entry name" value="vWA-like"/>
    <property type="match status" value="1"/>
</dbReference>
<feature type="compositionally biased region" description="Low complexity" evidence="1">
    <location>
        <begin position="513"/>
        <end position="523"/>
    </location>
</feature>
<feature type="compositionally biased region" description="Low complexity" evidence="1">
    <location>
        <begin position="457"/>
        <end position="478"/>
    </location>
</feature>
<dbReference type="Gene3D" id="3.40.50.410">
    <property type="entry name" value="von Willebrand factor, type A domain"/>
    <property type="match status" value="1"/>
</dbReference>
<dbReference type="SMART" id="SM00327">
    <property type="entry name" value="VWA"/>
    <property type="match status" value="1"/>
</dbReference>
<dbReference type="Pfam" id="PF13519">
    <property type="entry name" value="VWA_2"/>
    <property type="match status" value="1"/>
</dbReference>
<keyword evidence="5" id="KW-1185">Reference proteome</keyword>
<feature type="transmembrane region" description="Helical" evidence="2">
    <location>
        <begin position="7"/>
        <end position="24"/>
    </location>
</feature>
<evidence type="ECO:0000259" key="3">
    <source>
        <dbReference type="PROSITE" id="PS50234"/>
    </source>
</evidence>
<evidence type="ECO:0000256" key="2">
    <source>
        <dbReference type="SAM" id="Phobius"/>
    </source>
</evidence>
<protein>
    <recommendedName>
        <fullName evidence="3">VWFA domain-containing protein</fullName>
    </recommendedName>
</protein>
<organism evidence="4 5">
    <name type="scientific">Methylacidimicrobium cyclopophantes</name>
    <dbReference type="NCBI Taxonomy" id="1041766"/>
    <lineage>
        <taxon>Bacteria</taxon>
        <taxon>Pseudomonadati</taxon>
        <taxon>Verrucomicrobiota</taxon>
        <taxon>Methylacidimicrobium</taxon>
    </lineage>
</organism>
<feature type="compositionally biased region" description="Basic and acidic residues" evidence="1">
    <location>
        <begin position="496"/>
        <end position="512"/>
    </location>
</feature>
<dbReference type="RefSeq" id="WP_142524536.1">
    <property type="nucleotide sequence ID" value="NZ_CABFUZ020000081.1"/>
</dbReference>
<reference evidence="4" key="1">
    <citation type="submission" date="2019-09" db="EMBL/GenBank/DDBJ databases">
        <authorList>
            <person name="Cremers G."/>
        </authorList>
    </citation>
    <scope>NUCLEOTIDE SEQUENCE [LARGE SCALE GENOMIC DNA]</scope>
    <source>
        <strain evidence="4">3B</strain>
    </source>
</reference>
<evidence type="ECO:0000313" key="4">
    <source>
        <dbReference type="EMBL" id="VVM05155.1"/>
    </source>
</evidence>
<proteinExistence type="predicted"/>
<dbReference type="AlphaFoldDB" id="A0A5E6MBL8"/>
<dbReference type="PROSITE" id="PS50234">
    <property type="entry name" value="VWFA"/>
    <property type="match status" value="1"/>
</dbReference>
<dbReference type="InterPro" id="IPR050768">
    <property type="entry name" value="UPF0353/GerABKA_families"/>
</dbReference>
<keyword evidence="2" id="KW-0812">Transmembrane</keyword>
<keyword evidence="2" id="KW-1133">Transmembrane helix</keyword>
<dbReference type="Proteomes" id="UP000381693">
    <property type="component" value="Unassembled WGS sequence"/>
</dbReference>
<dbReference type="InterPro" id="IPR002035">
    <property type="entry name" value="VWF_A"/>
</dbReference>